<sequence length="78" mass="8545">MPGMTAREQEAFAAYLRGRLPGPLHLFALTTYAAQVLGRPRLLHWRGLTSQEARVVMAAAKRDYPASRPQAPLEGEGA</sequence>
<name>A0ABN6RPT2_9DEIO</name>
<evidence type="ECO:0000313" key="2">
    <source>
        <dbReference type="Proteomes" id="UP001064971"/>
    </source>
</evidence>
<gene>
    <name evidence="1" type="ORF">DAETH_48490</name>
</gene>
<dbReference type="RefSeq" id="WP_264778927.1">
    <property type="nucleotide sequence ID" value="NZ_AP026564.1"/>
</dbReference>
<geneLocation type="plasmid" evidence="1 2">
    <name>pDAETH-4</name>
</geneLocation>
<dbReference type="EMBL" id="AP026564">
    <property type="protein sequence ID" value="BDP44880.1"/>
    <property type="molecule type" value="Genomic_DNA"/>
</dbReference>
<proteinExistence type="predicted"/>
<reference evidence="1" key="1">
    <citation type="submission" date="2022-07" db="EMBL/GenBank/DDBJ databases">
        <title>Complete Genome Sequence of the Radioresistant Bacterium Deinococcus aetherius ST0316, Isolated from the Air Dust collected in Lower Stratosphere above Japan.</title>
        <authorList>
            <person name="Satoh K."/>
            <person name="Hagiwara K."/>
            <person name="Katsumata K."/>
            <person name="Kubo A."/>
            <person name="Yokobori S."/>
            <person name="Yamagishi A."/>
            <person name="Oono Y."/>
            <person name="Narumi I."/>
        </authorList>
    </citation>
    <scope>NUCLEOTIDE SEQUENCE</scope>
    <source>
        <strain evidence="1">ST0316</strain>
        <plasmid evidence="1">pDAETH-4</plasmid>
    </source>
</reference>
<organism evidence="1 2">
    <name type="scientific">Deinococcus aetherius</name>
    <dbReference type="NCBI Taxonomy" id="200252"/>
    <lineage>
        <taxon>Bacteria</taxon>
        <taxon>Thermotogati</taxon>
        <taxon>Deinococcota</taxon>
        <taxon>Deinococci</taxon>
        <taxon>Deinococcales</taxon>
        <taxon>Deinococcaceae</taxon>
        <taxon>Deinococcus</taxon>
    </lineage>
</organism>
<accession>A0ABN6RPT2</accession>
<evidence type="ECO:0000313" key="1">
    <source>
        <dbReference type="EMBL" id="BDP44880.1"/>
    </source>
</evidence>
<dbReference type="Proteomes" id="UP001064971">
    <property type="component" value="Plasmid pDAETH-4"/>
</dbReference>
<keyword evidence="1" id="KW-0614">Plasmid</keyword>
<protein>
    <submittedName>
        <fullName evidence="1">Uncharacterized protein</fullName>
    </submittedName>
</protein>
<keyword evidence="2" id="KW-1185">Reference proteome</keyword>